<dbReference type="SUPFAM" id="SSF141868">
    <property type="entry name" value="EAL domain-like"/>
    <property type="match status" value="1"/>
</dbReference>
<dbReference type="Gene3D" id="3.20.20.450">
    <property type="entry name" value="EAL domain"/>
    <property type="match status" value="1"/>
</dbReference>
<dbReference type="InterPro" id="IPR035919">
    <property type="entry name" value="EAL_sf"/>
</dbReference>
<dbReference type="CDD" id="cd01948">
    <property type="entry name" value="EAL"/>
    <property type="match status" value="1"/>
</dbReference>
<dbReference type="SMART" id="SM00052">
    <property type="entry name" value="EAL"/>
    <property type="match status" value="1"/>
</dbReference>
<dbReference type="PANTHER" id="PTHR33121">
    <property type="entry name" value="CYCLIC DI-GMP PHOSPHODIESTERASE PDEF"/>
    <property type="match status" value="1"/>
</dbReference>
<dbReference type="AlphaFoldDB" id="A0A645F8T1"/>
<accession>A0A645F8T1</accession>
<sequence>MADNGYAHLHVAVNVSPYQLCSDGFIESVRAVLQEIDVAPRQIELEITESALIGSLEEGARHLQALKDLGLGLSLDDFGTGYSSLTYLQQLPVNTLKIDKAFIDMIILQDTKKGIIKTIVDMAHSLQLTVVAEGVETQEQLAYLAQCSCDRLQGYIISRPVPEEDAIQLLKS</sequence>
<dbReference type="InterPro" id="IPR001633">
    <property type="entry name" value="EAL_dom"/>
</dbReference>
<reference evidence="2" key="1">
    <citation type="submission" date="2019-08" db="EMBL/GenBank/DDBJ databases">
        <authorList>
            <person name="Kucharzyk K."/>
            <person name="Murdoch R.W."/>
            <person name="Higgins S."/>
            <person name="Loffler F."/>
        </authorList>
    </citation>
    <scope>NUCLEOTIDE SEQUENCE</scope>
</reference>
<name>A0A645F8T1_9ZZZZ</name>
<dbReference type="InterPro" id="IPR050706">
    <property type="entry name" value="Cyclic-di-GMP_PDE-like"/>
</dbReference>
<proteinExistence type="predicted"/>
<dbReference type="PANTHER" id="PTHR33121:SF79">
    <property type="entry name" value="CYCLIC DI-GMP PHOSPHODIESTERASE PDED-RELATED"/>
    <property type="match status" value="1"/>
</dbReference>
<protein>
    <submittedName>
        <fullName evidence="2">Putative signaling protein</fullName>
    </submittedName>
</protein>
<evidence type="ECO:0000313" key="2">
    <source>
        <dbReference type="EMBL" id="MPN09962.1"/>
    </source>
</evidence>
<dbReference type="EMBL" id="VSSQ01056101">
    <property type="protein sequence ID" value="MPN09962.1"/>
    <property type="molecule type" value="Genomic_DNA"/>
</dbReference>
<organism evidence="2">
    <name type="scientific">bioreactor metagenome</name>
    <dbReference type="NCBI Taxonomy" id="1076179"/>
    <lineage>
        <taxon>unclassified sequences</taxon>
        <taxon>metagenomes</taxon>
        <taxon>ecological metagenomes</taxon>
    </lineage>
</organism>
<comment type="caution">
    <text evidence="2">The sequence shown here is derived from an EMBL/GenBank/DDBJ whole genome shotgun (WGS) entry which is preliminary data.</text>
</comment>
<dbReference type="Pfam" id="PF00563">
    <property type="entry name" value="EAL"/>
    <property type="match status" value="1"/>
</dbReference>
<dbReference type="PROSITE" id="PS50883">
    <property type="entry name" value="EAL"/>
    <property type="match status" value="1"/>
</dbReference>
<dbReference type="GO" id="GO:0071111">
    <property type="term" value="F:cyclic-guanylate-specific phosphodiesterase activity"/>
    <property type="evidence" value="ECO:0007669"/>
    <property type="project" value="InterPro"/>
</dbReference>
<evidence type="ECO:0000259" key="1">
    <source>
        <dbReference type="PROSITE" id="PS50883"/>
    </source>
</evidence>
<feature type="domain" description="EAL" evidence="1">
    <location>
        <begin position="1"/>
        <end position="172"/>
    </location>
</feature>
<gene>
    <name evidence="2" type="ORF">SDC9_157255</name>
</gene>